<feature type="transmembrane region" description="Helical" evidence="7">
    <location>
        <begin position="227"/>
        <end position="244"/>
    </location>
</feature>
<keyword evidence="9" id="KW-1185">Reference proteome</keyword>
<dbReference type="RefSeq" id="XP_004354192.1">
    <property type="nucleotide sequence ID" value="XM_004354140.1"/>
</dbReference>
<evidence type="ECO:0000256" key="7">
    <source>
        <dbReference type="SAM" id="Phobius"/>
    </source>
</evidence>
<feature type="transmembrane region" description="Helical" evidence="7">
    <location>
        <begin position="326"/>
        <end position="345"/>
    </location>
</feature>
<evidence type="ECO:0000256" key="6">
    <source>
        <dbReference type="SAM" id="MobiDB-lite"/>
    </source>
</evidence>
<evidence type="ECO:0000313" key="9">
    <source>
        <dbReference type="Proteomes" id="UP000007797"/>
    </source>
</evidence>
<feature type="region of interest" description="Disordered" evidence="6">
    <location>
        <begin position="1"/>
        <end position="49"/>
    </location>
</feature>
<keyword evidence="3 7" id="KW-0812">Transmembrane</keyword>
<reference evidence="9" key="1">
    <citation type="journal article" date="2011" name="Genome Res.">
        <title>Phylogeny-wide analysis of social amoeba genomes highlights ancient origins for complex intercellular communication.</title>
        <authorList>
            <person name="Heidel A.J."/>
            <person name="Lawal H.M."/>
            <person name="Felder M."/>
            <person name="Schilde C."/>
            <person name="Helps N.R."/>
            <person name="Tunggal B."/>
            <person name="Rivero F."/>
            <person name="John U."/>
            <person name="Schleicher M."/>
            <person name="Eichinger L."/>
            <person name="Platzer M."/>
            <person name="Noegel A.A."/>
            <person name="Schaap P."/>
            <person name="Gloeckner G."/>
        </authorList>
    </citation>
    <scope>NUCLEOTIDE SEQUENCE [LARGE SCALE GENOMIC DNA]</scope>
    <source>
        <strain evidence="9">SH3</strain>
    </source>
</reference>
<comment type="subcellular location">
    <subcellularLocation>
        <location evidence="1">Membrane</location>
        <topology evidence="1">Multi-pass membrane protein</topology>
    </subcellularLocation>
</comment>
<dbReference type="PIRSF" id="PIRSF005355">
    <property type="entry name" value="UBIAD1"/>
    <property type="match status" value="1"/>
</dbReference>
<dbReference type="Proteomes" id="UP000007797">
    <property type="component" value="Unassembled WGS sequence"/>
</dbReference>
<evidence type="ECO:0000256" key="3">
    <source>
        <dbReference type="ARBA" id="ARBA00022692"/>
    </source>
</evidence>
<feature type="transmembrane region" description="Helical" evidence="7">
    <location>
        <begin position="270"/>
        <end position="289"/>
    </location>
</feature>
<organism evidence="8 9">
    <name type="scientific">Cavenderia fasciculata</name>
    <name type="common">Slime mold</name>
    <name type="synonym">Dictyostelium fasciculatum</name>
    <dbReference type="NCBI Taxonomy" id="261658"/>
    <lineage>
        <taxon>Eukaryota</taxon>
        <taxon>Amoebozoa</taxon>
        <taxon>Evosea</taxon>
        <taxon>Eumycetozoa</taxon>
        <taxon>Dictyostelia</taxon>
        <taxon>Acytosteliales</taxon>
        <taxon>Cavenderiaceae</taxon>
        <taxon>Cavenderia</taxon>
    </lineage>
</organism>
<evidence type="ECO:0000256" key="2">
    <source>
        <dbReference type="ARBA" id="ARBA00022679"/>
    </source>
</evidence>
<protein>
    <submittedName>
        <fullName evidence="8">UbiA prenyltransferase family protein</fullName>
    </submittedName>
</protein>
<name>F4Q9T1_CACFS</name>
<dbReference type="PANTHER" id="PTHR13929">
    <property type="entry name" value="1,4-DIHYDROXY-2-NAPHTHOATE OCTAPRENYLTRANSFERASE"/>
    <property type="match status" value="1"/>
</dbReference>
<dbReference type="KEGG" id="dfa:DFA_10287"/>
<gene>
    <name evidence="8" type="ORF">DFA_10287</name>
</gene>
<dbReference type="OrthoDB" id="203513at2759"/>
<evidence type="ECO:0000256" key="1">
    <source>
        <dbReference type="ARBA" id="ARBA00004141"/>
    </source>
</evidence>
<dbReference type="InterPro" id="IPR000537">
    <property type="entry name" value="UbiA_prenyltransferase"/>
</dbReference>
<dbReference type="GO" id="GO:0042371">
    <property type="term" value="P:vitamin K biosynthetic process"/>
    <property type="evidence" value="ECO:0007669"/>
    <property type="project" value="TreeGrafter"/>
</dbReference>
<dbReference type="EMBL" id="GL883026">
    <property type="protein sequence ID" value="EGG15450.1"/>
    <property type="molecule type" value="Genomic_DNA"/>
</dbReference>
<evidence type="ECO:0000256" key="5">
    <source>
        <dbReference type="ARBA" id="ARBA00023136"/>
    </source>
</evidence>
<feature type="compositionally biased region" description="Low complexity" evidence="6">
    <location>
        <begin position="34"/>
        <end position="49"/>
    </location>
</feature>
<dbReference type="GeneID" id="14867618"/>
<dbReference type="GO" id="GO:0009234">
    <property type="term" value="P:menaquinone biosynthetic process"/>
    <property type="evidence" value="ECO:0007669"/>
    <property type="project" value="TreeGrafter"/>
</dbReference>
<keyword evidence="4 7" id="KW-1133">Transmembrane helix</keyword>
<feature type="compositionally biased region" description="Basic and acidic residues" evidence="6">
    <location>
        <begin position="1"/>
        <end position="12"/>
    </location>
</feature>
<dbReference type="PANTHER" id="PTHR13929:SF0">
    <property type="entry name" value="UBIA PRENYLTRANSFERASE DOMAIN-CONTAINING PROTEIN 1"/>
    <property type="match status" value="1"/>
</dbReference>
<feature type="transmembrane region" description="Helical" evidence="7">
    <location>
        <begin position="171"/>
        <end position="188"/>
    </location>
</feature>
<proteinExistence type="predicted"/>
<dbReference type="GO" id="GO:0004659">
    <property type="term" value="F:prenyltransferase activity"/>
    <property type="evidence" value="ECO:0007669"/>
    <property type="project" value="InterPro"/>
</dbReference>
<feature type="transmembrane region" description="Helical" evidence="7">
    <location>
        <begin position="194"/>
        <end position="215"/>
    </location>
</feature>
<dbReference type="OMA" id="QWIEGAR"/>
<dbReference type="CDD" id="cd13962">
    <property type="entry name" value="PT_UbiA_UBIAD1"/>
    <property type="match status" value="1"/>
</dbReference>
<dbReference type="GO" id="GO:0016020">
    <property type="term" value="C:membrane"/>
    <property type="evidence" value="ECO:0007669"/>
    <property type="project" value="UniProtKB-SubCell"/>
</dbReference>
<accession>F4Q9T1</accession>
<dbReference type="STRING" id="1054147.F4Q9T1"/>
<keyword evidence="2" id="KW-0808">Transferase</keyword>
<feature type="transmembrane region" description="Helical" evidence="7">
    <location>
        <begin position="139"/>
        <end position="159"/>
    </location>
</feature>
<keyword evidence="5 7" id="KW-0472">Membrane</keyword>
<dbReference type="Pfam" id="PF01040">
    <property type="entry name" value="UbiA"/>
    <property type="match status" value="1"/>
</dbReference>
<sequence length="346" mass="37793">MSTTLRKVEKNNNNKKSGGVVVDSTATAKDTAVNSSSKKNKNSSSSSNVKPNLKSFIMALRPWSLTASTGTVAIGAAVAFKEVEQFDPINFAITMIGAIGLQCLSNLMNSYFDHANEVDTHESAADRTLFDYGLTRTNVVWMIGGTLTACVAALIALMVRIGDINTIVGELIPLCFCGFILFACYTSGPIPLKYYAMGDLTIFIEFGPILALGGFIGQTNFLALSPIYYCIPTAFLVTAILHVNNTRDAKSDKDANVSTLANILGQNNSFILLVIYYSLAYGMIVYMALKQNSQMMLLPFILLPKVFTLFKKFYNQQWDQLDAEAAIISFFFAGLHTIGILVSDYQ</sequence>
<evidence type="ECO:0000256" key="4">
    <source>
        <dbReference type="ARBA" id="ARBA00022989"/>
    </source>
</evidence>
<evidence type="ECO:0000313" key="8">
    <source>
        <dbReference type="EMBL" id="EGG15450.1"/>
    </source>
</evidence>
<dbReference type="AlphaFoldDB" id="F4Q9T1"/>
<dbReference type="InterPro" id="IPR026046">
    <property type="entry name" value="UBIAD1"/>
</dbReference>